<feature type="transmembrane region" description="Helical" evidence="7">
    <location>
        <begin position="42"/>
        <end position="67"/>
    </location>
</feature>
<evidence type="ECO:0000259" key="8">
    <source>
        <dbReference type="Pfam" id="PF00892"/>
    </source>
</evidence>
<comment type="subcellular location">
    <subcellularLocation>
        <location evidence="1">Membrane</location>
        <topology evidence="1">Multi-pass membrane protein</topology>
    </subcellularLocation>
</comment>
<dbReference type="SUPFAM" id="SSF103481">
    <property type="entry name" value="Multidrug resistance efflux transporter EmrE"/>
    <property type="match status" value="2"/>
</dbReference>
<dbReference type="GO" id="GO:0016020">
    <property type="term" value="C:membrane"/>
    <property type="evidence" value="ECO:0007669"/>
    <property type="project" value="UniProtKB-SubCell"/>
</dbReference>
<feature type="domain" description="EamA" evidence="8">
    <location>
        <begin position="153"/>
        <end position="284"/>
    </location>
</feature>
<dbReference type="InterPro" id="IPR037185">
    <property type="entry name" value="EmrE-like"/>
</dbReference>
<dbReference type="AlphaFoldDB" id="A0A370H5F6"/>
<evidence type="ECO:0000256" key="6">
    <source>
        <dbReference type="SAM" id="MobiDB-lite"/>
    </source>
</evidence>
<dbReference type="Gene3D" id="1.10.3730.20">
    <property type="match status" value="1"/>
</dbReference>
<feature type="transmembrane region" description="Helical" evidence="7">
    <location>
        <begin position="79"/>
        <end position="99"/>
    </location>
</feature>
<feature type="transmembrane region" description="Helical" evidence="7">
    <location>
        <begin position="269"/>
        <end position="289"/>
    </location>
</feature>
<keyword evidence="3 7" id="KW-0812">Transmembrane</keyword>
<feature type="transmembrane region" description="Helical" evidence="7">
    <location>
        <begin position="105"/>
        <end position="123"/>
    </location>
</feature>
<protein>
    <submittedName>
        <fullName evidence="9">Inner membrane transporter RhtA</fullName>
    </submittedName>
</protein>
<dbReference type="InterPro" id="IPR050638">
    <property type="entry name" value="AA-Vitamin_Transporters"/>
</dbReference>
<keyword evidence="10" id="KW-1185">Reference proteome</keyword>
<feature type="transmembrane region" description="Helical" evidence="7">
    <location>
        <begin position="154"/>
        <end position="175"/>
    </location>
</feature>
<comment type="similarity">
    <text evidence="2">Belongs to the EamA transporter family.</text>
</comment>
<evidence type="ECO:0000313" key="9">
    <source>
        <dbReference type="EMBL" id="RDI51647.1"/>
    </source>
</evidence>
<name>A0A370H5F6_9NOCA</name>
<feature type="transmembrane region" description="Helical" evidence="7">
    <location>
        <begin position="212"/>
        <end position="231"/>
    </location>
</feature>
<dbReference type="Pfam" id="PF00892">
    <property type="entry name" value="EamA"/>
    <property type="match status" value="1"/>
</dbReference>
<sequence>MATSAGQLPLSTLPRVFATVPAPALVLGSMIGIQLGSAVAKYLLELTGATTAAGVRLLLAGLIALLVWRPALRVDRRALPAIAGFGAAIAGMNLCFYAAIDRIPLGMAVTIEFLGPLTVALVNSRRRLDAVWVVLAGAGVVLLMRSGGPVSWTGVLFAVAAGIGWGSYVACSAVLGERTSGSDGLALAMAFGGMMALPFVVADAGALLADPLLPLCALGVAVFSSLVPHLVELEALRRMPTSIFGVLMSAEPAVAAGIGFLLLGEELRIAQWAGIGLVVLATIGSTRTVRGGDPQRSRADHDASRPEPALA</sequence>
<evidence type="ECO:0000256" key="3">
    <source>
        <dbReference type="ARBA" id="ARBA00022692"/>
    </source>
</evidence>
<evidence type="ECO:0000256" key="1">
    <source>
        <dbReference type="ARBA" id="ARBA00004141"/>
    </source>
</evidence>
<evidence type="ECO:0000256" key="5">
    <source>
        <dbReference type="ARBA" id="ARBA00023136"/>
    </source>
</evidence>
<keyword evidence="4 7" id="KW-1133">Transmembrane helix</keyword>
<feature type="transmembrane region" description="Helical" evidence="7">
    <location>
        <begin position="130"/>
        <end position="148"/>
    </location>
</feature>
<evidence type="ECO:0000256" key="2">
    <source>
        <dbReference type="ARBA" id="ARBA00007362"/>
    </source>
</evidence>
<reference evidence="9 10" key="1">
    <citation type="submission" date="2018-07" db="EMBL/GenBank/DDBJ databases">
        <title>Genomic Encyclopedia of Type Strains, Phase IV (KMG-IV): sequencing the most valuable type-strain genomes for metagenomic binning, comparative biology and taxonomic classification.</title>
        <authorList>
            <person name="Goeker M."/>
        </authorList>
    </citation>
    <scope>NUCLEOTIDE SEQUENCE [LARGE SCALE GENOMIC DNA]</scope>
    <source>
        <strain evidence="9 10">DSM 44952</strain>
    </source>
</reference>
<organism evidence="9 10">
    <name type="scientific">Nocardia mexicana</name>
    <dbReference type="NCBI Taxonomy" id="279262"/>
    <lineage>
        <taxon>Bacteria</taxon>
        <taxon>Bacillati</taxon>
        <taxon>Actinomycetota</taxon>
        <taxon>Actinomycetes</taxon>
        <taxon>Mycobacteriales</taxon>
        <taxon>Nocardiaceae</taxon>
        <taxon>Nocardia</taxon>
    </lineage>
</organism>
<dbReference type="InterPro" id="IPR000620">
    <property type="entry name" value="EamA_dom"/>
</dbReference>
<dbReference type="EMBL" id="QQAZ01000004">
    <property type="protein sequence ID" value="RDI51647.1"/>
    <property type="molecule type" value="Genomic_DNA"/>
</dbReference>
<evidence type="ECO:0000256" key="4">
    <source>
        <dbReference type="ARBA" id="ARBA00022989"/>
    </source>
</evidence>
<accession>A0A370H5F6</accession>
<feature type="transmembrane region" description="Helical" evidence="7">
    <location>
        <begin position="187"/>
        <end position="206"/>
    </location>
</feature>
<keyword evidence="5 7" id="KW-0472">Membrane</keyword>
<dbReference type="PANTHER" id="PTHR32322:SF2">
    <property type="entry name" value="EAMA DOMAIN-CONTAINING PROTEIN"/>
    <property type="match status" value="1"/>
</dbReference>
<gene>
    <name evidence="9" type="ORF">DFR68_104131</name>
</gene>
<comment type="caution">
    <text evidence="9">The sequence shown here is derived from an EMBL/GenBank/DDBJ whole genome shotgun (WGS) entry which is preliminary data.</text>
</comment>
<evidence type="ECO:0000256" key="7">
    <source>
        <dbReference type="SAM" id="Phobius"/>
    </source>
</evidence>
<feature type="region of interest" description="Disordered" evidence="6">
    <location>
        <begin position="288"/>
        <end position="311"/>
    </location>
</feature>
<dbReference type="PANTHER" id="PTHR32322">
    <property type="entry name" value="INNER MEMBRANE TRANSPORTER"/>
    <property type="match status" value="1"/>
</dbReference>
<feature type="compositionally biased region" description="Basic and acidic residues" evidence="6">
    <location>
        <begin position="293"/>
        <end position="305"/>
    </location>
</feature>
<feature type="transmembrane region" description="Helical" evidence="7">
    <location>
        <begin position="243"/>
        <end position="263"/>
    </location>
</feature>
<dbReference type="RefSeq" id="WP_068014647.1">
    <property type="nucleotide sequence ID" value="NZ_QQAZ01000004.1"/>
</dbReference>
<proteinExistence type="inferred from homology"/>
<dbReference type="Proteomes" id="UP000255355">
    <property type="component" value="Unassembled WGS sequence"/>
</dbReference>
<evidence type="ECO:0000313" key="10">
    <source>
        <dbReference type="Proteomes" id="UP000255355"/>
    </source>
</evidence>